<gene>
    <name evidence="1" type="ORF">QBC46DRAFT_383596</name>
</gene>
<dbReference type="EMBL" id="MU853787">
    <property type="protein sequence ID" value="KAK3941069.1"/>
    <property type="molecule type" value="Genomic_DNA"/>
</dbReference>
<evidence type="ECO:0000313" key="2">
    <source>
        <dbReference type="Proteomes" id="UP001303473"/>
    </source>
</evidence>
<accession>A0AAN6N9T4</accession>
<evidence type="ECO:0000313" key="1">
    <source>
        <dbReference type="EMBL" id="KAK3941069.1"/>
    </source>
</evidence>
<sequence length="202" mass="23391">MLVSSQSGWFRRVIHGQRGIPSQPMTDGKPPVAIGYVAFPDISTYPPNRFVLHEMLRFMHVKEYKHLGWGEQMASFSTCVEVYYMADFFEIEGLKQRALRDIEVMTSRVIFLYTSNPNTPLWAKADTEEKQHLRSFLNAVTTIQTAHKWSAKLQKAMYDAGEKIKHRLRDLPEFQDFVTRGFGREFAIAIGLRGFEKIPIQM</sequence>
<dbReference type="AlphaFoldDB" id="A0AAN6N9T4"/>
<organism evidence="1 2">
    <name type="scientific">Diplogelasinospora grovesii</name>
    <dbReference type="NCBI Taxonomy" id="303347"/>
    <lineage>
        <taxon>Eukaryota</taxon>
        <taxon>Fungi</taxon>
        <taxon>Dikarya</taxon>
        <taxon>Ascomycota</taxon>
        <taxon>Pezizomycotina</taxon>
        <taxon>Sordariomycetes</taxon>
        <taxon>Sordariomycetidae</taxon>
        <taxon>Sordariales</taxon>
        <taxon>Diplogelasinosporaceae</taxon>
        <taxon>Diplogelasinospora</taxon>
    </lineage>
</organism>
<comment type="caution">
    <text evidence="1">The sequence shown here is derived from an EMBL/GenBank/DDBJ whole genome shotgun (WGS) entry which is preliminary data.</text>
</comment>
<protein>
    <submittedName>
        <fullName evidence="1">Uncharacterized protein</fullName>
    </submittedName>
</protein>
<proteinExistence type="predicted"/>
<name>A0AAN6N9T4_9PEZI</name>
<reference evidence="2" key="1">
    <citation type="journal article" date="2023" name="Mol. Phylogenet. Evol.">
        <title>Genome-scale phylogeny and comparative genomics of the fungal order Sordariales.</title>
        <authorList>
            <person name="Hensen N."/>
            <person name="Bonometti L."/>
            <person name="Westerberg I."/>
            <person name="Brannstrom I.O."/>
            <person name="Guillou S."/>
            <person name="Cros-Aarteil S."/>
            <person name="Calhoun S."/>
            <person name="Haridas S."/>
            <person name="Kuo A."/>
            <person name="Mondo S."/>
            <person name="Pangilinan J."/>
            <person name="Riley R."/>
            <person name="LaButti K."/>
            <person name="Andreopoulos B."/>
            <person name="Lipzen A."/>
            <person name="Chen C."/>
            <person name="Yan M."/>
            <person name="Daum C."/>
            <person name="Ng V."/>
            <person name="Clum A."/>
            <person name="Steindorff A."/>
            <person name="Ohm R.A."/>
            <person name="Martin F."/>
            <person name="Silar P."/>
            <person name="Natvig D.O."/>
            <person name="Lalanne C."/>
            <person name="Gautier V."/>
            <person name="Ament-Velasquez S.L."/>
            <person name="Kruys A."/>
            <person name="Hutchinson M.I."/>
            <person name="Powell A.J."/>
            <person name="Barry K."/>
            <person name="Miller A.N."/>
            <person name="Grigoriev I.V."/>
            <person name="Debuchy R."/>
            <person name="Gladieux P."/>
            <person name="Hiltunen Thoren M."/>
            <person name="Johannesson H."/>
        </authorList>
    </citation>
    <scope>NUCLEOTIDE SEQUENCE [LARGE SCALE GENOMIC DNA]</scope>
    <source>
        <strain evidence="2">CBS 340.73</strain>
    </source>
</reference>
<dbReference type="Proteomes" id="UP001303473">
    <property type="component" value="Unassembled WGS sequence"/>
</dbReference>
<keyword evidence="2" id="KW-1185">Reference proteome</keyword>